<name>U4LFI6_PYROM</name>
<organism evidence="1 2">
    <name type="scientific">Pyronema omphalodes (strain CBS 100304)</name>
    <name type="common">Pyronema confluens</name>
    <dbReference type="NCBI Taxonomy" id="1076935"/>
    <lineage>
        <taxon>Eukaryota</taxon>
        <taxon>Fungi</taxon>
        <taxon>Dikarya</taxon>
        <taxon>Ascomycota</taxon>
        <taxon>Pezizomycotina</taxon>
        <taxon>Pezizomycetes</taxon>
        <taxon>Pezizales</taxon>
        <taxon>Pyronemataceae</taxon>
        <taxon>Pyronema</taxon>
    </lineage>
</organism>
<protein>
    <submittedName>
        <fullName evidence="1">Uncharacterized protein</fullName>
    </submittedName>
</protein>
<evidence type="ECO:0000313" key="2">
    <source>
        <dbReference type="Proteomes" id="UP000018144"/>
    </source>
</evidence>
<reference evidence="1 2" key="1">
    <citation type="journal article" date="2013" name="PLoS Genet.">
        <title>The genome and development-dependent transcriptomes of Pyronema confluens: a window into fungal evolution.</title>
        <authorList>
            <person name="Traeger S."/>
            <person name="Altegoer F."/>
            <person name="Freitag M."/>
            <person name="Gabaldon T."/>
            <person name="Kempken F."/>
            <person name="Kumar A."/>
            <person name="Marcet-Houben M."/>
            <person name="Poggeler S."/>
            <person name="Stajich J.E."/>
            <person name="Nowrousian M."/>
        </authorList>
    </citation>
    <scope>NUCLEOTIDE SEQUENCE [LARGE SCALE GENOMIC DNA]</scope>
    <source>
        <strain evidence="2">CBS 100304</strain>
        <tissue evidence="1">Vegetative mycelium</tissue>
    </source>
</reference>
<evidence type="ECO:0000313" key="1">
    <source>
        <dbReference type="EMBL" id="CCX10383.1"/>
    </source>
</evidence>
<sequence>MVHLAMTLTKYLRPRLHASQALTIFSSPSDYLSISYQGLGPSSASSASDSIAWYSCHLRS</sequence>
<gene>
    <name evidence="1" type="ORF">PCON_09977</name>
</gene>
<keyword evidence="2" id="KW-1185">Reference proteome</keyword>
<dbReference type="AlphaFoldDB" id="U4LFI6"/>
<dbReference type="EMBL" id="HF935539">
    <property type="protein sequence ID" value="CCX10383.1"/>
    <property type="molecule type" value="Genomic_DNA"/>
</dbReference>
<dbReference type="Proteomes" id="UP000018144">
    <property type="component" value="Unassembled WGS sequence"/>
</dbReference>
<accession>U4LFI6</accession>
<proteinExistence type="predicted"/>